<name>A0AAD3D763_9STRA</name>
<keyword evidence="3" id="KW-1185">Reference proteome</keyword>
<dbReference type="Proteomes" id="UP001054902">
    <property type="component" value="Unassembled WGS sequence"/>
</dbReference>
<evidence type="ECO:0000313" key="2">
    <source>
        <dbReference type="EMBL" id="GFH59094.1"/>
    </source>
</evidence>
<sequence>MMSLHRKTFLVSILALFLHSTSVAAFSVGKTAQSGLTAFSQSQIEKKSTTSLNLFGGLFGKKEEERDPSVPIRVFEIPCQNVKLGGCRFALGLFLIGQQGTPTKGTWLANQANDGVLDMFHNDNTAMFSVVMTEKSIAVDRYGLEPSLQYQLQESLVLHSLLDEIQSLALEGDEVEAENRLIVFSDPENAVSNARDSLPARAEK</sequence>
<keyword evidence="1" id="KW-0732">Signal</keyword>
<gene>
    <name evidence="2" type="ORF">CTEN210_15570</name>
</gene>
<evidence type="ECO:0000313" key="3">
    <source>
        <dbReference type="Proteomes" id="UP001054902"/>
    </source>
</evidence>
<feature type="signal peptide" evidence="1">
    <location>
        <begin position="1"/>
        <end position="25"/>
    </location>
</feature>
<accession>A0AAD3D763</accession>
<comment type="caution">
    <text evidence="2">The sequence shown here is derived from an EMBL/GenBank/DDBJ whole genome shotgun (WGS) entry which is preliminary data.</text>
</comment>
<feature type="chain" id="PRO_5042048899" evidence="1">
    <location>
        <begin position="26"/>
        <end position="204"/>
    </location>
</feature>
<protein>
    <submittedName>
        <fullName evidence="2">Uncharacterized protein</fullName>
    </submittedName>
</protein>
<evidence type="ECO:0000256" key="1">
    <source>
        <dbReference type="SAM" id="SignalP"/>
    </source>
</evidence>
<dbReference type="EMBL" id="BLLK01000062">
    <property type="protein sequence ID" value="GFH59094.1"/>
    <property type="molecule type" value="Genomic_DNA"/>
</dbReference>
<proteinExistence type="predicted"/>
<dbReference type="AlphaFoldDB" id="A0AAD3D763"/>
<reference evidence="2 3" key="1">
    <citation type="journal article" date="2021" name="Sci. Rep.">
        <title>The genome of the diatom Chaetoceros tenuissimus carries an ancient integrated fragment of an extant virus.</title>
        <authorList>
            <person name="Hongo Y."/>
            <person name="Kimura K."/>
            <person name="Takaki Y."/>
            <person name="Yoshida Y."/>
            <person name="Baba S."/>
            <person name="Kobayashi G."/>
            <person name="Nagasaki K."/>
            <person name="Hano T."/>
            <person name="Tomaru Y."/>
        </authorList>
    </citation>
    <scope>NUCLEOTIDE SEQUENCE [LARGE SCALE GENOMIC DNA]</scope>
    <source>
        <strain evidence="2 3">NIES-3715</strain>
    </source>
</reference>
<organism evidence="2 3">
    <name type="scientific">Chaetoceros tenuissimus</name>
    <dbReference type="NCBI Taxonomy" id="426638"/>
    <lineage>
        <taxon>Eukaryota</taxon>
        <taxon>Sar</taxon>
        <taxon>Stramenopiles</taxon>
        <taxon>Ochrophyta</taxon>
        <taxon>Bacillariophyta</taxon>
        <taxon>Coscinodiscophyceae</taxon>
        <taxon>Chaetocerotophycidae</taxon>
        <taxon>Chaetocerotales</taxon>
        <taxon>Chaetocerotaceae</taxon>
        <taxon>Chaetoceros</taxon>
    </lineage>
</organism>